<accession>X0VXG5</accession>
<reference evidence="2" key="1">
    <citation type="journal article" date="2014" name="Front. Microbiol.">
        <title>High frequency of phylogenetically diverse reductive dehalogenase-homologous genes in deep subseafloor sedimentary metagenomes.</title>
        <authorList>
            <person name="Kawai M."/>
            <person name="Futagami T."/>
            <person name="Toyoda A."/>
            <person name="Takaki Y."/>
            <person name="Nishi S."/>
            <person name="Hori S."/>
            <person name="Arai W."/>
            <person name="Tsubouchi T."/>
            <person name="Morono Y."/>
            <person name="Uchiyama I."/>
            <person name="Ito T."/>
            <person name="Fujiyama A."/>
            <person name="Inagaki F."/>
            <person name="Takami H."/>
        </authorList>
    </citation>
    <scope>NUCLEOTIDE SEQUENCE</scope>
    <source>
        <strain evidence="2">Expedition CK06-06</strain>
    </source>
</reference>
<dbReference type="SUPFAM" id="SSF54862">
    <property type="entry name" value="4Fe-4S ferredoxins"/>
    <property type="match status" value="1"/>
</dbReference>
<gene>
    <name evidence="2" type="ORF">S01H1_51418</name>
</gene>
<proteinExistence type="predicted"/>
<dbReference type="PROSITE" id="PS51379">
    <property type="entry name" value="4FE4S_FER_2"/>
    <property type="match status" value="1"/>
</dbReference>
<dbReference type="InterPro" id="IPR017896">
    <property type="entry name" value="4Fe4S_Fe-S-bd"/>
</dbReference>
<dbReference type="PROSITE" id="PS00198">
    <property type="entry name" value="4FE4S_FER_1"/>
    <property type="match status" value="1"/>
</dbReference>
<protein>
    <recommendedName>
        <fullName evidence="1">4Fe-4S ferredoxin-type domain-containing protein</fullName>
    </recommendedName>
</protein>
<feature type="non-terminal residue" evidence="2">
    <location>
        <position position="1"/>
    </location>
</feature>
<dbReference type="Gene3D" id="3.30.70.20">
    <property type="match status" value="1"/>
</dbReference>
<organism evidence="2">
    <name type="scientific">marine sediment metagenome</name>
    <dbReference type="NCBI Taxonomy" id="412755"/>
    <lineage>
        <taxon>unclassified sequences</taxon>
        <taxon>metagenomes</taxon>
        <taxon>ecological metagenomes</taxon>
    </lineage>
</organism>
<dbReference type="InterPro" id="IPR017900">
    <property type="entry name" value="4Fe4S_Fe_S_CS"/>
</dbReference>
<dbReference type="Pfam" id="PF00037">
    <property type="entry name" value="Fer4"/>
    <property type="match status" value="1"/>
</dbReference>
<dbReference type="EMBL" id="BARS01033178">
    <property type="protein sequence ID" value="GAG22975.1"/>
    <property type="molecule type" value="Genomic_DNA"/>
</dbReference>
<sequence length="43" mass="4490">DQNKCIKCGNCLDLCPSRFDAVVKVSGGSVQVPSKPVPVRTGS</sequence>
<comment type="caution">
    <text evidence="2">The sequence shown here is derived from an EMBL/GenBank/DDBJ whole genome shotgun (WGS) entry which is preliminary data.</text>
</comment>
<dbReference type="AlphaFoldDB" id="X0VXG5"/>
<feature type="domain" description="4Fe-4S ferredoxin-type" evidence="1">
    <location>
        <begin position="1"/>
        <end position="28"/>
    </location>
</feature>
<evidence type="ECO:0000259" key="1">
    <source>
        <dbReference type="PROSITE" id="PS51379"/>
    </source>
</evidence>
<evidence type="ECO:0000313" key="2">
    <source>
        <dbReference type="EMBL" id="GAG22975.1"/>
    </source>
</evidence>
<name>X0VXG5_9ZZZZ</name>